<keyword evidence="1" id="KW-0472">Membrane</keyword>
<keyword evidence="1" id="KW-0812">Transmembrane</keyword>
<proteinExistence type="predicted"/>
<keyword evidence="1" id="KW-1133">Transmembrane helix</keyword>
<evidence type="ECO:0000313" key="3">
    <source>
        <dbReference type="Proteomes" id="UP000807469"/>
    </source>
</evidence>
<evidence type="ECO:0000256" key="1">
    <source>
        <dbReference type="SAM" id="Phobius"/>
    </source>
</evidence>
<dbReference type="Proteomes" id="UP000807469">
    <property type="component" value="Unassembled WGS sequence"/>
</dbReference>
<sequence length="103" mass="12336">MRAHCKFIAYGLVMDPVYLAIYAWRDPWSFLDRIIHDMDDMEAACLLHFYLFVLCLSYSFHQTYDGADVKTFDVTAVLDRRRIQAKEFFEPPLSHMYMFFLYA</sequence>
<comment type="caution">
    <text evidence="2">The sequence shown here is derived from an EMBL/GenBank/DDBJ whole genome shotgun (WGS) entry which is preliminary data.</text>
</comment>
<dbReference type="EMBL" id="MU155270">
    <property type="protein sequence ID" value="KAF9477138.1"/>
    <property type="molecule type" value="Genomic_DNA"/>
</dbReference>
<feature type="transmembrane region" description="Helical" evidence="1">
    <location>
        <begin position="7"/>
        <end position="25"/>
    </location>
</feature>
<keyword evidence="3" id="KW-1185">Reference proteome</keyword>
<organism evidence="2 3">
    <name type="scientific">Pholiota conissans</name>
    <dbReference type="NCBI Taxonomy" id="109636"/>
    <lineage>
        <taxon>Eukaryota</taxon>
        <taxon>Fungi</taxon>
        <taxon>Dikarya</taxon>
        <taxon>Basidiomycota</taxon>
        <taxon>Agaricomycotina</taxon>
        <taxon>Agaricomycetes</taxon>
        <taxon>Agaricomycetidae</taxon>
        <taxon>Agaricales</taxon>
        <taxon>Agaricineae</taxon>
        <taxon>Strophariaceae</taxon>
        <taxon>Pholiota</taxon>
    </lineage>
</organism>
<feature type="transmembrane region" description="Helical" evidence="1">
    <location>
        <begin position="41"/>
        <end position="60"/>
    </location>
</feature>
<name>A0A9P5YWM4_9AGAR</name>
<gene>
    <name evidence="2" type="ORF">BDN70DRAFT_896740</name>
</gene>
<evidence type="ECO:0000313" key="2">
    <source>
        <dbReference type="EMBL" id="KAF9477138.1"/>
    </source>
</evidence>
<protein>
    <submittedName>
        <fullName evidence="2">Uncharacterized protein</fullName>
    </submittedName>
</protein>
<dbReference type="AlphaFoldDB" id="A0A9P5YWM4"/>
<accession>A0A9P5YWM4</accession>
<reference evidence="2" key="1">
    <citation type="submission" date="2020-11" db="EMBL/GenBank/DDBJ databases">
        <authorList>
            <consortium name="DOE Joint Genome Institute"/>
            <person name="Ahrendt S."/>
            <person name="Riley R."/>
            <person name="Andreopoulos W."/>
            <person name="Labutti K."/>
            <person name="Pangilinan J."/>
            <person name="Ruiz-Duenas F.J."/>
            <person name="Barrasa J.M."/>
            <person name="Sanchez-Garcia M."/>
            <person name="Camarero S."/>
            <person name="Miyauchi S."/>
            <person name="Serrano A."/>
            <person name="Linde D."/>
            <person name="Babiker R."/>
            <person name="Drula E."/>
            <person name="Ayuso-Fernandez I."/>
            <person name="Pacheco R."/>
            <person name="Padilla G."/>
            <person name="Ferreira P."/>
            <person name="Barriuso J."/>
            <person name="Kellner H."/>
            <person name="Castanera R."/>
            <person name="Alfaro M."/>
            <person name="Ramirez L."/>
            <person name="Pisabarro A.G."/>
            <person name="Kuo A."/>
            <person name="Tritt A."/>
            <person name="Lipzen A."/>
            <person name="He G."/>
            <person name="Yan M."/>
            <person name="Ng V."/>
            <person name="Cullen D."/>
            <person name="Martin F."/>
            <person name="Rosso M.-N."/>
            <person name="Henrissat B."/>
            <person name="Hibbett D."/>
            <person name="Martinez A.T."/>
            <person name="Grigoriev I.V."/>
        </authorList>
    </citation>
    <scope>NUCLEOTIDE SEQUENCE</scope>
    <source>
        <strain evidence="2">CIRM-BRFM 674</strain>
    </source>
</reference>